<dbReference type="InterPro" id="IPR000048">
    <property type="entry name" value="IQ_motif_EF-hand-BS"/>
</dbReference>
<proteinExistence type="predicted"/>
<reference evidence="2 3" key="1">
    <citation type="submission" date="2024-04" db="EMBL/GenBank/DDBJ databases">
        <title>Tritrichomonas musculus Genome.</title>
        <authorList>
            <person name="Alves-Ferreira E."/>
            <person name="Grigg M."/>
            <person name="Lorenzi H."/>
            <person name="Galac M."/>
        </authorList>
    </citation>
    <scope>NUCLEOTIDE SEQUENCE [LARGE SCALE GENOMIC DNA]</scope>
    <source>
        <strain evidence="2 3">EAF2021</strain>
    </source>
</reference>
<dbReference type="Proteomes" id="UP001470230">
    <property type="component" value="Unassembled WGS sequence"/>
</dbReference>
<name>A0ABR2K4E8_9EUKA</name>
<comment type="caution">
    <text evidence="2">The sequence shown here is derived from an EMBL/GenBank/DDBJ whole genome shotgun (WGS) entry which is preliminary data.</text>
</comment>
<protein>
    <recommendedName>
        <fullName evidence="4">IQ calmodulin-binding motif family protein</fullName>
    </recommendedName>
</protein>
<dbReference type="SMART" id="SM00015">
    <property type="entry name" value="IQ"/>
    <property type="match status" value="2"/>
</dbReference>
<dbReference type="InterPro" id="IPR027417">
    <property type="entry name" value="P-loop_NTPase"/>
</dbReference>
<dbReference type="Gene3D" id="1.20.5.190">
    <property type="match status" value="1"/>
</dbReference>
<dbReference type="PROSITE" id="PS50096">
    <property type="entry name" value="IQ"/>
    <property type="match status" value="2"/>
</dbReference>
<sequence length="307" mass="35982">MKNKIHLPPISPLCDYYSNNPGSLDFTALNNQLPNKMSQSSAYEEISNLSSIIDSLQKENQLLTQKIRGSTANNNSQNSLSAALILEQKLQKFMERLKERDKELNEISKCLTINPNFINLKNQTRKQNEKASAFDMFKSSLLISNDQKKFFKAPELERQNQELREIIQRQEEQIRIVKARQSIYPQLQQNNSISTKLDQLNKSPKTPKFVYDVPDQTQEQDLTIQMLQSELISLINTRKLMVEKRKDVKLNLRKHRLQYKSALTIQRVVKGFITRIRYKRQKKSAILIQKVIRGFLVRRHINLNRKK</sequence>
<evidence type="ECO:0000313" key="2">
    <source>
        <dbReference type="EMBL" id="KAK8885792.1"/>
    </source>
</evidence>
<keyword evidence="1" id="KW-0175">Coiled coil</keyword>
<gene>
    <name evidence="2" type="ORF">M9Y10_041246</name>
</gene>
<dbReference type="Pfam" id="PF00612">
    <property type="entry name" value="IQ"/>
    <property type="match status" value="2"/>
</dbReference>
<feature type="coiled-coil region" evidence="1">
    <location>
        <begin position="46"/>
        <end position="73"/>
    </location>
</feature>
<evidence type="ECO:0008006" key="4">
    <source>
        <dbReference type="Google" id="ProtNLM"/>
    </source>
</evidence>
<evidence type="ECO:0000256" key="1">
    <source>
        <dbReference type="SAM" id="Coils"/>
    </source>
</evidence>
<organism evidence="2 3">
    <name type="scientific">Tritrichomonas musculus</name>
    <dbReference type="NCBI Taxonomy" id="1915356"/>
    <lineage>
        <taxon>Eukaryota</taxon>
        <taxon>Metamonada</taxon>
        <taxon>Parabasalia</taxon>
        <taxon>Tritrichomonadida</taxon>
        <taxon>Tritrichomonadidae</taxon>
        <taxon>Tritrichomonas</taxon>
    </lineage>
</organism>
<evidence type="ECO:0000313" key="3">
    <source>
        <dbReference type="Proteomes" id="UP001470230"/>
    </source>
</evidence>
<dbReference type="SUPFAM" id="SSF52540">
    <property type="entry name" value="P-loop containing nucleoside triphosphate hydrolases"/>
    <property type="match status" value="1"/>
</dbReference>
<feature type="coiled-coil region" evidence="1">
    <location>
        <begin position="153"/>
        <end position="180"/>
    </location>
</feature>
<dbReference type="EMBL" id="JAPFFF010000007">
    <property type="protein sequence ID" value="KAK8885792.1"/>
    <property type="molecule type" value="Genomic_DNA"/>
</dbReference>
<accession>A0ABR2K4E8</accession>
<keyword evidence="3" id="KW-1185">Reference proteome</keyword>